<dbReference type="AlphaFoldDB" id="A0A0A9XGK9"/>
<gene>
    <name evidence="1" type="ORF">CM83_1163</name>
    <name evidence="2" type="ORF">CM83_1168</name>
</gene>
<sequence>MVCVIAAREEQWSKLLAYLPSLDDEEGRVRVIEQCIQTSNQDTVWYGIQRFAQHTSDAVFVALHRQLCSALEKKNVKLDVNYYKMIQIFWNCVSEQRSVVDTTLGVPLLGKHDVCLHTVNQVLQVLVYDGRMDEACRVLQH</sequence>
<proteinExistence type="predicted"/>
<evidence type="ECO:0000313" key="2">
    <source>
        <dbReference type="EMBL" id="JAG18799.1"/>
    </source>
</evidence>
<dbReference type="EMBL" id="GBHO01024808">
    <property type="protein sequence ID" value="JAG18796.1"/>
    <property type="molecule type" value="Transcribed_RNA"/>
</dbReference>
<evidence type="ECO:0000313" key="1">
    <source>
        <dbReference type="EMBL" id="JAG18796.1"/>
    </source>
</evidence>
<name>A0A0A9XGK9_LYGHE</name>
<reference evidence="1" key="2">
    <citation type="submission" date="2014-07" db="EMBL/GenBank/DDBJ databases">
        <authorList>
            <person name="Hull J."/>
        </authorList>
    </citation>
    <scope>NUCLEOTIDE SEQUENCE</scope>
</reference>
<organism evidence="1">
    <name type="scientific">Lygus hesperus</name>
    <name type="common">Western plant bug</name>
    <dbReference type="NCBI Taxonomy" id="30085"/>
    <lineage>
        <taxon>Eukaryota</taxon>
        <taxon>Metazoa</taxon>
        <taxon>Ecdysozoa</taxon>
        <taxon>Arthropoda</taxon>
        <taxon>Hexapoda</taxon>
        <taxon>Insecta</taxon>
        <taxon>Pterygota</taxon>
        <taxon>Neoptera</taxon>
        <taxon>Paraneoptera</taxon>
        <taxon>Hemiptera</taxon>
        <taxon>Heteroptera</taxon>
        <taxon>Panheteroptera</taxon>
        <taxon>Cimicomorpha</taxon>
        <taxon>Miridae</taxon>
        <taxon>Mirini</taxon>
        <taxon>Lygus</taxon>
    </lineage>
</organism>
<reference evidence="1" key="1">
    <citation type="journal article" date="2014" name="PLoS ONE">
        <title>Transcriptome-Based Identification of ABC Transporters in the Western Tarnished Plant Bug Lygus hesperus.</title>
        <authorList>
            <person name="Hull J.J."/>
            <person name="Chaney K."/>
            <person name="Geib S.M."/>
            <person name="Fabrick J.A."/>
            <person name="Brent C.S."/>
            <person name="Walsh D."/>
            <person name="Lavine L.C."/>
        </authorList>
    </citation>
    <scope>NUCLEOTIDE SEQUENCE</scope>
</reference>
<dbReference type="EMBL" id="GBHO01024805">
    <property type="protein sequence ID" value="JAG18799.1"/>
    <property type="molecule type" value="Transcribed_RNA"/>
</dbReference>
<accession>A0A0A9XGK9</accession>
<protein>
    <submittedName>
        <fullName evidence="1">Uncharacterized protein</fullName>
    </submittedName>
</protein>